<accession>A0A2R6Y5C3</accession>
<comment type="caution">
    <text evidence="1">The sequence shown here is derived from an EMBL/GenBank/DDBJ whole genome shotgun (WGS) entry which is preliminary data.</text>
</comment>
<evidence type="ECO:0000313" key="2">
    <source>
        <dbReference type="Proteomes" id="UP000244338"/>
    </source>
</evidence>
<protein>
    <submittedName>
        <fullName evidence="1">Uncharacterized protein</fullName>
    </submittedName>
</protein>
<gene>
    <name evidence="1" type="ORF">BSOLF_0726</name>
</gene>
<proteinExistence type="predicted"/>
<dbReference type="EMBL" id="PEBX01000002">
    <property type="protein sequence ID" value="PTQ57864.1"/>
    <property type="molecule type" value="Genomic_DNA"/>
</dbReference>
<evidence type="ECO:0000313" key="1">
    <source>
        <dbReference type="EMBL" id="PTQ57864.1"/>
    </source>
</evidence>
<name>A0A2R6Y5C3_9BACL</name>
<dbReference type="AlphaFoldDB" id="A0A2R6Y5C3"/>
<organism evidence="1 2">
    <name type="scientific">Candidatus Carbonibacillus altaicus</name>
    <dbReference type="NCBI Taxonomy" id="2163959"/>
    <lineage>
        <taxon>Bacteria</taxon>
        <taxon>Bacillati</taxon>
        <taxon>Bacillota</taxon>
        <taxon>Bacilli</taxon>
        <taxon>Bacillales</taxon>
        <taxon>Candidatus Carbonibacillus</taxon>
    </lineage>
</organism>
<reference evidence="2" key="1">
    <citation type="journal article" date="2018" name="Sci. Rep.">
        <title>Lignite coal burning seam in the remote Altai Mountains harbors a hydrogen-driven thermophilic microbial community.</title>
        <authorList>
            <person name="Kadnikov V.V."/>
            <person name="Mardanov A.V."/>
            <person name="Ivasenko D.A."/>
            <person name="Antsiferov D.V."/>
            <person name="Beletsky A.V."/>
            <person name="Karnachuk O.V."/>
            <person name="Ravin N.V."/>
        </authorList>
    </citation>
    <scope>NUCLEOTIDE SEQUENCE [LARGE SCALE GENOMIC DNA]</scope>
</reference>
<dbReference type="Proteomes" id="UP000244338">
    <property type="component" value="Unassembled WGS sequence"/>
</dbReference>
<sequence>MFSLLLQPLFQRRDARLSSQDGAVERPEFVLREAVLFGPAPFLHGPSEFLFCPPKLCIGRSDLKLQKFFLRIDHALRLQAGIIDVAGVETEKILALLFDVLAGNFLHNPLIRPPRTGGEKSHLGGQGIFFSPGPLPGPKGRVNFGKEFPDDREAILFGHVASTPESLGGFSYPLGRRRSGQKKM</sequence>